<keyword evidence="2" id="KW-0808">Transferase</keyword>
<dbReference type="GO" id="GO:0032259">
    <property type="term" value="P:methylation"/>
    <property type="evidence" value="ECO:0007669"/>
    <property type="project" value="UniProtKB-KW"/>
</dbReference>
<dbReference type="InterPro" id="IPR025714">
    <property type="entry name" value="Methyltranfer_dom"/>
</dbReference>
<evidence type="ECO:0000259" key="1">
    <source>
        <dbReference type="Pfam" id="PF13847"/>
    </source>
</evidence>
<dbReference type="InterPro" id="IPR029063">
    <property type="entry name" value="SAM-dependent_MTases_sf"/>
</dbReference>
<keyword evidence="2" id="KW-0489">Methyltransferase</keyword>
<dbReference type="EC" id="2.1.-.-" evidence="2"/>
<proteinExistence type="predicted"/>
<protein>
    <submittedName>
        <fullName evidence="2">Class I SAM-dependent methyltransferase</fullName>
        <ecNumber evidence="2">2.1.-.-</ecNumber>
    </submittedName>
</protein>
<dbReference type="CDD" id="cd02440">
    <property type="entry name" value="AdoMet_MTases"/>
    <property type="match status" value="1"/>
</dbReference>
<keyword evidence="3" id="KW-1185">Reference proteome</keyword>
<reference evidence="2 3" key="1">
    <citation type="submission" date="2024-03" db="EMBL/GenBank/DDBJ databases">
        <title>Novel species of the genus Variovorax.</title>
        <authorList>
            <person name="Liu Q."/>
            <person name="Xin Y.-H."/>
        </authorList>
    </citation>
    <scope>NUCLEOTIDE SEQUENCE [LARGE SCALE GENOMIC DNA]</scope>
    <source>
        <strain evidence="2 3">KACC 18501</strain>
    </source>
</reference>
<evidence type="ECO:0000313" key="3">
    <source>
        <dbReference type="Proteomes" id="UP001363010"/>
    </source>
</evidence>
<dbReference type="EMBL" id="JBBKZV010000011">
    <property type="protein sequence ID" value="MEJ8823993.1"/>
    <property type="molecule type" value="Genomic_DNA"/>
</dbReference>
<name>A0ABU8W289_9BURK</name>
<organism evidence="2 3">
    <name type="scientific">Variovorax humicola</name>
    <dbReference type="NCBI Taxonomy" id="1769758"/>
    <lineage>
        <taxon>Bacteria</taxon>
        <taxon>Pseudomonadati</taxon>
        <taxon>Pseudomonadota</taxon>
        <taxon>Betaproteobacteria</taxon>
        <taxon>Burkholderiales</taxon>
        <taxon>Comamonadaceae</taxon>
        <taxon>Variovorax</taxon>
    </lineage>
</organism>
<accession>A0ABU8W289</accession>
<dbReference type="Gene3D" id="3.40.50.150">
    <property type="entry name" value="Vaccinia Virus protein VP39"/>
    <property type="match status" value="1"/>
</dbReference>
<dbReference type="SUPFAM" id="SSF53335">
    <property type="entry name" value="S-adenosyl-L-methionine-dependent methyltransferases"/>
    <property type="match status" value="1"/>
</dbReference>
<dbReference type="GO" id="GO:0008168">
    <property type="term" value="F:methyltransferase activity"/>
    <property type="evidence" value="ECO:0007669"/>
    <property type="project" value="UniProtKB-KW"/>
</dbReference>
<comment type="caution">
    <text evidence="2">The sequence shown here is derived from an EMBL/GenBank/DDBJ whole genome shotgun (WGS) entry which is preliminary data.</text>
</comment>
<dbReference type="Proteomes" id="UP001363010">
    <property type="component" value="Unassembled WGS sequence"/>
</dbReference>
<sequence>MSENSVADYWDRFVGTHLNSPDHWEANQVVQQAQWKSSTGDAFKNPVDWFMERFGPFEKMASICSGSGILEQHIASNYLQGGTGQIEGYDLSPGSISLAKEKTAGLRGVQFHISDANSQLWDLSYLDAVFAHGALHHIENLDHCLGQLRRALKQSGYLYVNDYIGPRRFQWTDVQLRLAQELLEILPPNFRRKHQVSRCDPVALKNLDPSEAVRSDHIIDHINAHFEIIVRCERGGTLLAPIFGSGCVSPAVFETEEGMRIIESLCSREKYLIDRGVIPSDHVLIVAKPRPEQF</sequence>
<dbReference type="RefSeq" id="WP_340365030.1">
    <property type="nucleotide sequence ID" value="NZ_JBBKZV010000011.1"/>
</dbReference>
<gene>
    <name evidence="2" type="ORF">WKW80_18505</name>
</gene>
<evidence type="ECO:0000313" key="2">
    <source>
        <dbReference type="EMBL" id="MEJ8823993.1"/>
    </source>
</evidence>
<dbReference type="Pfam" id="PF13847">
    <property type="entry name" value="Methyltransf_31"/>
    <property type="match status" value="1"/>
</dbReference>
<feature type="domain" description="Methyltransferase" evidence="1">
    <location>
        <begin position="65"/>
        <end position="164"/>
    </location>
</feature>